<dbReference type="AlphaFoldDB" id="A0A9W9UTK5"/>
<name>A0A9W9UTK5_9EURO</name>
<evidence type="ECO:0000313" key="2">
    <source>
        <dbReference type="EMBL" id="KAJ5356094.1"/>
    </source>
</evidence>
<accession>A0A9W9UTK5</accession>
<dbReference type="OrthoDB" id="3531591at2759"/>
<evidence type="ECO:0000256" key="1">
    <source>
        <dbReference type="SAM" id="MobiDB-lite"/>
    </source>
</evidence>
<dbReference type="RefSeq" id="XP_056574241.1">
    <property type="nucleotide sequence ID" value="XM_056728426.1"/>
</dbReference>
<evidence type="ECO:0000313" key="3">
    <source>
        <dbReference type="Proteomes" id="UP001147752"/>
    </source>
</evidence>
<feature type="compositionally biased region" description="Acidic residues" evidence="1">
    <location>
        <begin position="1"/>
        <end position="12"/>
    </location>
</feature>
<dbReference type="Proteomes" id="UP001147752">
    <property type="component" value="Unassembled WGS sequence"/>
</dbReference>
<sequence>MSEPIYEAEEATIETLPTPDDMRGSYQLVKQRGKEGPTTYNDVVSAEKKQKKRKRKRNDISSLMDQSPERLCVMEMGRPRRRLSGNYFCQKIEQL</sequence>
<protein>
    <submittedName>
        <fullName evidence="2">Uncharacterized protein</fullName>
    </submittedName>
</protein>
<feature type="region of interest" description="Disordered" evidence="1">
    <location>
        <begin position="1"/>
        <end position="66"/>
    </location>
</feature>
<reference evidence="2" key="1">
    <citation type="submission" date="2022-12" db="EMBL/GenBank/DDBJ databases">
        <authorList>
            <person name="Petersen C."/>
        </authorList>
    </citation>
    <scope>NUCLEOTIDE SEQUENCE</scope>
    <source>
        <strain evidence="2">IBT 3081</strain>
    </source>
</reference>
<dbReference type="GeneID" id="81467609"/>
<proteinExistence type="predicted"/>
<organism evidence="2 3">
    <name type="scientific">Penicillium concentricum</name>
    <dbReference type="NCBI Taxonomy" id="293559"/>
    <lineage>
        <taxon>Eukaryota</taxon>
        <taxon>Fungi</taxon>
        <taxon>Dikarya</taxon>
        <taxon>Ascomycota</taxon>
        <taxon>Pezizomycotina</taxon>
        <taxon>Eurotiomycetes</taxon>
        <taxon>Eurotiomycetidae</taxon>
        <taxon>Eurotiales</taxon>
        <taxon>Aspergillaceae</taxon>
        <taxon>Penicillium</taxon>
    </lineage>
</organism>
<keyword evidence="3" id="KW-1185">Reference proteome</keyword>
<comment type="caution">
    <text evidence="2">The sequence shown here is derived from an EMBL/GenBank/DDBJ whole genome shotgun (WGS) entry which is preliminary data.</text>
</comment>
<dbReference type="EMBL" id="JAPZBT010000006">
    <property type="protein sequence ID" value="KAJ5356094.1"/>
    <property type="molecule type" value="Genomic_DNA"/>
</dbReference>
<reference evidence="2" key="2">
    <citation type="journal article" date="2023" name="IMA Fungus">
        <title>Comparative genomic study of the Penicillium genus elucidates a diverse pangenome and 15 lateral gene transfer events.</title>
        <authorList>
            <person name="Petersen C."/>
            <person name="Sorensen T."/>
            <person name="Nielsen M.R."/>
            <person name="Sondergaard T.E."/>
            <person name="Sorensen J.L."/>
            <person name="Fitzpatrick D.A."/>
            <person name="Frisvad J.C."/>
            <person name="Nielsen K.L."/>
        </authorList>
    </citation>
    <scope>NUCLEOTIDE SEQUENCE</scope>
    <source>
        <strain evidence="2">IBT 3081</strain>
    </source>
</reference>
<gene>
    <name evidence="2" type="ORF">N7517_010703</name>
</gene>